<sequence>MDQLNLFGENVIKVTKKEEEVKQKEKANVKNTSKAAKGDKGDKKATTPSKKKQEIKLFSDWTIHYYGNTFTVTEFVQDIPEGGITTEELRAAMAQEFFEMTKERTHFDHDSENKRLFPKVTGGAKG</sequence>
<dbReference type="RefSeq" id="WP_071313620.1">
    <property type="nucleotide sequence ID" value="NZ_MLQQ01000027.1"/>
</dbReference>
<accession>A0A1S2LGZ0</accession>
<comment type="caution">
    <text evidence="2">The sequence shown here is derived from an EMBL/GenBank/DDBJ whole genome shotgun (WGS) entry which is preliminary data.</text>
</comment>
<evidence type="ECO:0000256" key="1">
    <source>
        <dbReference type="SAM" id="MobiDB-lite"/>
    </source>
</evidence>
<feature type="compositionally biased region" description="Basic and acidic residues" evidence="1">
    <location>
        <begin position="18"/>
        <end position="28"/>
    </location>
</feature>
<proteinExistence type="predicted"/>
<dbReference type="AlphaFoldDB" id="A0A1S2LGZ0"/>
<dbReference type="OrthoDB" id="1956305at2"/>
<evidence type="ECO:0000313" key="2">
    <source>
        <dbReference type="EMBL" id="OIJ11480.1"/>
    </source>
</evidence>
<reference evidence="2 3" key="1">
    <citation type="submission" date="2016-10" db="EMBL/GenBank/DDBJ databases">
        <title>Draft genome sequences of four alkaliphilic bacteria belonging to the Anaerobacillus genus.</title>
        <authorList>
            <person name="Bassil N.M."/>
            <person name="Lloyd J.R."/>
        </authorList>
    </citation>
    <scope>NUCLEOTIDE SEQUENCE [LARGE SCALE GENOMIC DNA]</scope>
    <source>
        <strain evidence="2 3">DSM 15340</strain>
    </source>
</reference>
<feature type="compositionally biased region" description="Basic and acidic residues" evidence="1">
    <location>
        <begin position="105"/>
        <end position="115"/>
    </location>
</feature>
<keyword evidence="3" id="KW-1185">Reference proteome</keyword>
<dbReference type="EMBL" id="MLQQ01000027">
    <property type="protein sequence ID" value="OIJ11480.1"/>
    <property type="molecule type" value="Genomic_DNA"/>
</dbReference>
<feature type="region of interest" description="Disordered" evidence="1">
    <location>
        <begin position="105"/>
        <end position="126"/>
    </location>
</feature>
<dbReference type="Proteomes" id="UP000180098">
    <property type="component" value="Unassembled WGS sequence"/>
</dbReference>
<protein>
    <submittedName>
        <fullName evidence="2">Uncharacterized protein</fullName>
    </submittedName>
</protein>
<evidence type="ECO:0000313" key="3">
    <source>
        <dbReference type="Proteomes" id="UP000180098"/>
    </source>
</evidence>
<feature type="region of interest" description="Disordered" evidence="1">
    <location>
        <begin position="18"/>
        <end position="51"/>
    </location>
</feature>
<feature type="compositionally biased region" description="Basic and acidic residues" evidence="1">
    <location>
        <begin position="36"/>
        <end position="51"/>
    </location>
</feature>
<organism evidence="2 3">
    <name type="scientific">Anaerobacillus arseniciselenatis</name>
    <dbReference type="NCBI Taxonomy" id="85682"/>
    <lineage>
        <taxon>Bacteria</taxon>
        <taxon>Bacillati</taxon>
        <taxon>Bacillota</taxon>
        <taxon>Bacilli</taxon>
        <taxon>Bacillales</taxon>
        <taxon>Bacillaceae</taxon>
        <taxon>Anaerobacillus</taxon>
    </lineage>
</organism>
<gene>
    <name evidence="2" type="ORF">BKP35_12110</name>
</gene>
<name>A0A1S2LGZ0_9BACI</name>